<sequence length="55" mass="6614">VRRSWSGPRQWVNSSTKSNRFNGILRDGCDFYIHTKWQSDKILQHRNRTIEPLPM</sequence>
<name>D7KQ23_ARALL</name>
<organism evidence="2">
    <name type="scientific">Arabidopsis lyrata subsp. lyrata</name>
    <name type="common">Lyre-leaved rock-cress</name>
    <dbReference type="NCBI Taxonomy" id="81972"/>
    <lineage>
        <taxon>Eukaryota</taxon>
        <taxon>Viridiplantae</taxon>
        <taxon>Streptophyta</taxon>
        <taxon>Embryophyta</taxon>
        <taxon>Tracheophyta</taxon>
        <taxon>Spermatophyta</taxon>
        <taxon>Magnoliopsida</taxon>
        <taxon>eudicotyledons</taxon>
        <taxon>Gunneridae</taxon>
        <taxon>Pentapetalae</taxon>
        <taxon>rosids</taxon>
        <taxon>malvids</taxon>
        <taxon>Brassicales</taxon>
        <taxon>Brassicaceae</taxon>
        <taxon>Camelineae</taxon>
        <taxon>Arabidopsis</taxon>
    </lineage>
</organism>
<evidence type="ECO:0000313" key="2">
    <source>
        <dbReference type="Proteomes" id="UP000008694"/>
    </source>
</evidence>
<keyword evidence="2" id="KW-1185">Reference proteome</keyword>
<feature type="non-terminal residue" evidence="1">
    <location>
        <position position="1"/>
    </location>
</feature>
<dbReference type="AlphaFoldDB" id="D7KQ23"/>
<dbReference type="Proteomes" id="UP000008694">
    <property type="component" value="Unassembled WGS sequence"/>
</dbReference>
<protein>
    <submittedName>
        <fullName evidence="1">Predicted protein</fullName>
    </submittedName>
</protein>
<dbReference type="EMBL" id="GL348713">
    <property type="protein sequence ID" value="EFH68188.1"/>
    <property type="molecule type" value="Genomic_DNA"/>
</dbReference>
<proteinExistence type="predicted"/>
<accession>D7KQ23</accession>
<dbReference type="Gramene" id="Al_scaffold_0001_5125">
    <property type="protein sequence ID" value="Al_scaffold_0001_5125"/>
    <property type="gene ID" value="Al_scaffold_0001_5125"/>
</dbReference>
<reference evidence="2" key="1">
    <citation type="journal article" date="2011" name="Nat. Genet.">
        <title>The Arabidopsis lyrata genome sequence and the basis of rapid genome size change.</title>
        <authorList>
            <person name="Hu T.T."/>
            <person name="Pattyn P."/>
            <person name="Bakker E.G."/>
            <person name="Cao J."/>
            <person name="Cheng J.-F."/>
            <person name="Clark R.M."/>
            <person name="Fahlgren N."/>
            <person name="Fawcett J.A."/>
            <person name="Grimwood J."/>
            <person name="Gundlach H."/>
            <person name="Haberer G."/>
            <person name="Hollister J.D."/>
            <person name="Ossowski S."/>
            <person name="Ottilar R.P."/>
            <person name="Salamov A.A."/>
            <person name="Schneeberger K."/>
            <person name="Spannagl M."/>
            <person name="Wang X."/>
            <person name="Yang L."/>
            <person name="Nasrallah M.E."/>
            <person name="Bergelson J."/>
            <person name="Carrington J.C."/>
            <person name="Gaut B.S."/>
            <person name="Schmutz J."/>
            <person name="Mayer K.F.X."/>
            <person name="Van de Peer Y."/>
            <person name="Grigoriev I.V."/>
            <person name="Nordborg M."/>
            <person name="Weigel D."/>
            <person name="Guo Y.-L."/>
        </authorList>
    </citation>
    <scope>NUCLEOTIDE SEQUENCE [LARGE SCALE GENOMIC DNA]</scope>
    <source>
        <strain evidence="2">cv. MN47</strain>
    </source>
</reference>
<dbReference type="HOGENOM" id="CLU_3038498_0_0_1"/>
<feature type="non-terminal residue" evidence="1">
    <location>
        <position position="55"/>
    </location>
</feature>
<gene>
    <name evidence="1" type="ORF">ARALYDRAFT_682802</name>
</gene>
<evidence type="ECO:0000313" key="1">
    <source>
        <dbReference type="EMBL" id="EFH68188.1"/>
    </source>
</evidence>